<organism evidence="2 3">
    <name type="scientific">Amycolatopsis sulphurea</name>
    <dbReference type="NCBI Taxonomy" id="76022"/>
    <lineage>
        <taxon>Bacteria</taxon>
        <taxon>Bacillati</taxon>
        <taxon>Actinomycetota</taxon>
        <taxon>Actinomycetes</taxon>
        <taxon>Pseudonocardiales</taxon>
        <taxon>Pseudonocardiaceae</taxon>
        <taxon>Amycolatopsis</taxon>
    </lineage>
</organism>
<keyword evidence="1" id="KW-0732">Signal</keyword>
<dbReference type="RefSeq" id="WP_098513396.1">
    <property type="nucleotide sequence ID" value="NZ_JBIAKZ010000004.1"/>
</dbReference>
<reference evidence="2 3" key="1">
    <citation type="submission" date="2017-10" db="EMBL/GenBank/DDBJ databases">
        <title>Sequencing the genomes of 1000 actinobacteria strains.</title>
        <authorList>
            <person name="Klenk H.-P."/>
        </authorList>
    </citation>
    <scope>NUCLEOTIDE SEQUENCE [LARGE SCALE GENOMIC DNA]</scope>
    <source>
        <strain evidence="2 3">DSM 46092</strain>
    </source>
</reference>
<comment type="caution">
    <text evidence="2">The sequence shown here is derived from an EMBL/GenBank/DDBJ whole genome shotgun (WGS) entry which is preliminary data.</text>
</comment>
<sequence length="71" mass="7288">MRKVWMALAVAAAATVMVAPAASAGTNYPAGVFPSMDAARASCDAGIAQGRWKACSYQPLGGGQAQLWVFI</sequence>
<accession>A0A2A9FDH8</accession>
<gene>
    <name evidence="2" type="ORF">ATK36_4665</name>
</gene>
<name>A0A2A9FDH8_9PSEU</name>
<keyword evidence="3" id="KW-1185">Reference proteome</keyword>
<evidence type="ECO:0000313" key="3">
    <source>
        <dbReference type="Proteomes" id="UP000243542"/>
    </source>
</evidence>
<dbReference type="EMBL" id="PDJK01000002">
    <property type="protein sequence ID" value="PFG49507.1"/>
    <property type="molecule type" value="Genomic_DNA"/>
</dbReference>
<evidence type="ECO:0000313" key="2">
    <source>
        <dbReference type="EMBL" id="PFG49507.1"/>
    </source>
</evidence>
<feature type="chain" id="PRO_5018188174" description="DUF4189 domain-containing protein" evidence="1">
    <location>
        <begin position="25"/>
        <end position="71"/>
    </location>
</feature>
<dbReference type="Proteomes" id="UP000243542">
    <property type="component" value="Unassembled WGS sequence"/>
</dbReference>
<evidence type="ECO:0008006" key="4">
    <source>
        <dbReference type="Google" id="ProtNLM"/>
    </source>
</evidence>
<evidence type="ECO:0000256" key="1">
    <source>
        <dbReference type="SAM" id="SignalP"/>
    </source>
</evidence>
<feature type="signal peptide" evidence="1">
    <location>
        <begin position="1"/>
        <end position="24"/>
    </location>
</feature>
<protein>
    <recommendedName>
        <fullName evidence="4">DUF4189 domain-containing protein</fullName>
    </recommendedName>
</protein>
<dbReference type="AlphaFoldDB" id="A0A2A9FDH8"/>
<proteinExistence type="predicted"/>